<accession>A0A5C1QBN4</accession>
<reference evidence="1 2" key="1">
    <citation type="submission" date="2019-02" db="EMBL/GenBank/DDBJ databases">
        <authorList>
            <person name="Fomenkov A."/>
            <person name="Dubinina G."/>
            <person name="Grabovich M."/>
            <person name="Vincze T."/>
            <person name="Roberts R.J."/>
        </authorList>
    </citation>
    <scope>NUCLEOTIDE SEQUENCE [LARGE SCALE GENOMIC DNA]</scope>
    <source>
        <strain evidence="1 2">P</strain>
    </source>
</reference>
<dbReference type="OrthoDB" id="1490335at2"/>
<dbReference type="Pfam" id="PF13385">
    <property type="entry name" value="Laminin_G_3"/>
    <property type="match status" value="1"/>
</dbReference>
<gene>
    <name evidence="1" type="ORF">EW093_12425</name>
</gene>
<dbReference type="Gene3D" id="2.60.120.200">
    <property type="match status" value="1"/>
</dbReference>
<evidence type="ECO:0000313" key="1">
    <source>
        <dbReference type="EMBL" id="QEN05485.1"/>
    </source>
</evidence>
<keyword evidence="2" id="KW-1185">Reference proteome</keyword>
<protein>
    <submittedName>
        <fullName evidence="1">LamG domain-containing protein</fullName>
    </submittedName>
</protein>
<dbReference type="InterPro" id="IPR013320">
    <property type="entry name" value="ConA-like_dom_sf"/>
</dbReference>
<dbReference type="EMBL" id="CP035807">
    <property type="protein sequence ID" value="QEN05485.1"/>
    <property type="molecule type" value="Genomic_DNA"/>
</dbReference>
<organism evidence="1 2">
    <name type="scientific">Thiospirochaeta perfilievii</name>
    <dbReference type="NCBI Taxonomy" id="252967"/>
    <lineage>
        <taxon>Bacteria</taxon>
        <taxon>Pseudomonadati</taxon>
        <taxon>Spirochaetota</taxon>
        <taxon>Spirochaetia</taxon>
        <taxon>Spirochaetales</taxon>
        <taxon>Spirochaetaceae</taxon>
        <taxon>Thiospirochaeta</taxon>
    </lineage>
</organism>
<dbReference type="KEGG" id="sper:EW093_12425"/>
<reference evidence="1 2" key="2">
    <citation type="submission" date="2019-09" db="EMBL/GenBank/DDBJ databases">
        <title>Complete Genome Sequence and Methylome Analysis of free living Spirochaetas.</title>
        <authorList>
            <person name="Leshcheva N."/>
            <person name="Mikheeva N."/>
        </authorList>
    </citation>
    <scope>NUCLEOTIDE SEQUENCE [LARGE SCALE GENOMIC DNA]</scope>
    <source>
        <strain evidence="1 2">P</strain>
    </source>
</reference>
<dbReference type="Proteomes" id="UP000323824">
    <property type="component" value="Chromosome"/>
</dbReference>
<evidence type="ECO:0000313" key="2">
    <source>
        <dbReference type="Proteomes" id="UP000323824"/>
    </source>
</evidence>
<dbReference type="AlphaFoldDB" id="A0A5C1QBN4"/>
<dbReference type="SUPFAM" id="SSF49899">
    <property type="entry name" value="Concanavalin A-like lectins/glucanases"/>
    <property type="match status" value="1"/>
</dbReference>
<sequence length="283" mass="32126">MKKIILIIFLSVGYLYSDSIYLSNGNVIKGSIIFMDKDLAKIETADGVLEIEKKRIVRGEFFGDGNELSGDLVFEFSIDGNIKDTSGSGYKIKTKSIPYTEDVLNDENGALLSKGGGEYFYIEDSKTISDIEEFTIAMSFYPIDTTEQSYLISNWQNTYKNRKAEGRFSLSILNKTVVLFVVDSNGYYQSIAASDVLILKEWNSIAMRFGSGKMSLYVNGKTVAENTIPTQTLLKGEWPLYFMTAKYVKNRVEDYKKYNIKGKLDKIRMWDSTLSDNELNLLY</sequence>
<proteinExistence type="predicted"/>
<name>A0A5C1QBN4_9SPIO</name>
<dbReference type="RefSeq" id="WP_149568723.1">
    <property type="nucleotide sequence ID" value="NZ_CP035807.1"/>
</dbReference>